<evidence type="ECO:0000259" key="2">
    <source>
        <dbReference type="SMART" id="SM00849"/>
    </source>
</evidence>
<feature type="domain" description="Metallo-beta-lactamase" evidence="2">
    <location>
        <begin position="13"/>
        <end position="224"/>
    </location>
</feature>
<gene>
    <name evidence="4" type="ORF">NT6N_09740</name>
</gene>
<evidence type="ECO:0000256" key="1">
    <source>
        <dbReference type="ARBA" id="ARBA00022801"/>
    </source>
</evidence>
<dbReference type="InterPro" id="IPR022712">
    <property type="entry name" value="Beta_Casp"/>
</dbReference>
<dbReference type="Gene3D" id="3.60.15.10">
    <property type="entry name" value="Ribonuclease Z/Hydroxyacylglutathione hydrolase-like"/>
    <property type="match status" value="1"/>
</dbReference>
<organism evidence="4">
    <name type="scientific">Oceaniferula spumae</name>
    <dbReference type="NCBI Taxonomy" id="2979115"/>
    <lineage>
        <taxon>Bacteria</taxon>
        <taxon>Pseudomonadati</taxon>
        <taxon>Verrucomicrobiota</taxon>
        <taxon>Verrucomicrobiia</taxon>
        <taxon>Verrucomicrobiales</taxon>
        <taxon>Verrucomicrobiaceae</taxon>
        <taxon>Oceaniferula</taxon>
    </lineage>
</organism>
<dbReference type="InterPro" id="IPR050698">
    <property type="entry name" value="MBL"/>
</dbReference>
<dbReference type="SMART" id="SM00849">
    <property type="entry name" value="Lactamase_B"/>
    <property type="match status" value="1"/>
</dbReference>
<dbReference type="InterPro" id="IPR036866">
    <property type="entry name" value="RibonucZ/Hydroxyglut_hydro"/>
</dbReference>
<proteinExistence type="predicted"/>
<feature type="domain" description="Beta-Casp" evidence="3">
    <location>
        <begin position="244"/>
        <end position="363"/>
    </location>
</feature>
<dbReference type="SMART" id="SM01027">
    <property type="entry name" value="Beta-Casp"/>
    <property type="match status" value="1"/>
</dbReference>
<name>A0AAT9FIV9_9BACT</name>
<keyword evidence="1" id="KW-0378">Hydrolase</keyword>
<protein>
    <submittedName>
        <fullName evidence="4">Ysh1p: subunit of polyadenylation factor I</fullName>
    </submittedName>
</protein>
<reference evidence="4" key="1">
    <citation type="submission" date="2024-07" db="EMBL/GenBank/DDBJ databases">
        <title>Complete genome sequence of Verrucomicrobiaceae bacterium NT6N.</title>
        <authorList>
            <person name="Huang C."/>
            <person name="Takami H."/>
            <person name="Hamasaki K."/>
        </authorList>
    </citation>
    <scope>NUCLEOTIDE SEQUENCE</scope>
    <source>
        <strain evidence="4">NT6N</strain>
    </source>
</reference>
<dbReference type="InterPro" id="IPR011108">
    <property type="entry name" value="RMMBL"/>
</dbReference>
<dbReference type="Pfam" id="PF00753">
    <property type="entry name" value="Lactamase_B"/>
    <property type="match status" value="1"/>
</dbReference>
<dbReference type="GO" id="GO:0016787">
    <property type="term" value="F:hydrolase activity"/>
    <property type="evidence" value="ECO:0007669"/>
    <property type="project" value="UniProtKB-KW"/>
</dbReference>
<dbReference type="CDD" id="cd16295">
    <property type="entry name" value="TTHA0252-CPSF-like_MBL-fold"/>
    <property type="match status" value="1"/>
</dbReference>
<dbReference type="SUPFAM" id="SSF56281">
    <property type="entry name" value="Metallo-hydrolase/oxidoreductase"/>
    <property type="match status" value="1"/>
</dbReference>
<dbReference type="Pfam" id="PF10996">
    <property type="entry name" value="Beta-Casp"/>
    <property type="match status" value="1"/>
</dbReference>
<dbReference type="EMBL" id="AP026866">
    <property type="protein sequence ID" value="BDS05934.1"/>
    <property type="molecule type" value="Genomic_DNA"/>
</dbReference>
<dbReference type="GO" id="GO:0004521">
    <property type="term" value="F:RNA endonuclease activity"/>
    <property type="evidence" value="ECO:0007669"/>
    <property type="project" value="TreeGrafter"/>
</dbReference>
<dbReference type="PANTHER" id="PTHR11203:SF37">
    <property type="entry name" value="INTEGRATOR COMPLEX SUBUNIT 11"/>
    <property type="match status" value="1"/>
</dbReference>
<dbReference type="PANTHER" id="PTHR11203">
    <property type="entry name" value="CLEAVAGE AND POLYADENYLATION SPECIFICITY FACTOR FAMILY MEMBER"/>
    <property type="match status" value="1"/>
</dbReference>
<dbReference type="InterPro" id="IPR001279">
    <property type="entry name" value="Metallo-B-lactamas"/>
</dbReference>
<evidence type="ECO:0000259" key="3">
    <source>
        <dbReference type="SMART" id="SM01027"/>
    </source>
</evidence>
<sequence length="450" mass="50422">MHFTSLLRRNEIGANSYLVEMDDQRIVLDSGMHPKEEGLDSLPAHHELPADSIDSIFVSHSHLDHSGSLPVLMRDQPNADVFMTPATSRLVDALLHNSVNVMESKRTELGITDYPFYTHRELDDHEKRWRTFNYDRPFQIGDNVRATFHDAGHILGSSGVMLETLDKRVFYTGDVQFEKQTLIPGADLPEDDIDTLIIETTRGASPRCESYSREAEEQKFADSINDCLKRGGSVLVPVFAMGKTQEVLTMINRFKQEGLIPDAPVYIGGLSTKMTIIFDEFADSTPRNQPGFRILKDMEVKTGGRRRKRAPIVYQPGGIYALSSGMMTEKTVSNNFARGFISNPKNSLLFVGYADPDSPAGHIRAGKQGDLIDLDPAQPPVQFNCPMEVFDFSGHATREDLLDYILRVNPKKTILVHGDLPATEWFAEQLKAKLPECDTIIPLPGKRYAL</sequence>
<accession>A0AAT9FIV9</accession>
<dbReference type="Gene3D" id="3.40.50.10890">
    <property type="match status" value="1"/>
</dbReference>
<dbReference type="AlphaFoldDB" id="A0AAT9FIV9"/>
<dbReference type="Pfam" id="PF07521">
    <property type="entry name" value="RMMBL"/>
    <property type="match status" value="1"/>
</dbReference>
<dbReference type="KEGG" id="osu:NT6N_09740"/>
<evidence type="ECO:0000313" key="4">
    <source>
        <dbReference type="EMBL" id="BDS05934.1"/>
    </source>
</evidence>